<evidence type="ECO:0000313" key="3">
    <source>
        <dbReference type="EMBL" id="GJE99424.1"/>
    </source>
</evidence>
<evidence type="ECO:0000313" key="4">
    <source>
        <dbReference type="Proteomes" id="UP000703269"/>
    </source>
</evidence>
<feature type="compositionally biased region" description="Acidic residues" evidence="2">
    <location>
        <begin position="256"/>
        <end position="266"/>
    </location>
</feature>
<name>A0A9P3GTH6_9APHY</name>
<sequence>MSLQAVSQDTLQDVVALQGNEIIRLKAALANAQERIICLQAEIAEISEEKETPAIKPNTLSHEESGTPSYDGVPLQSFDGARSGRNVEKYLKLTLTSMGCKKPAHRFLRISYDKVRWETGFDEFSLVKPEKRKTKWGSWHNCTNRKVRGSLHVIACLASGTFYLGCYQGRGEELLAAGEFTTLPQTVQETVLSWSTSRQHYAKVRTLLERGEVPLRRFVLRRSGFDHALYDSLLRPAPTQTAAMAGGSAGHGVSDSEGDGDDNDEE</sequence>
<evidence type="ECO:0000256" key="1">
    <source>
        <dbReference type="SAM" id="Coils"/>
    </source>
</evidence>
<keyword evidence="1" id="KW-0175">Coiled coil</keyword>
<accession>A0A9P3GTH6</accession>
<feature type="region of interest" description="Disordered" evidence="2">
    <location>
        <begin position="241"/>
        <end position="266"/>
    </location>
</feature>
<feature type="region of interest" description="Disordered" evidence="2">
    <location>
        <begin position="50"/>
        <end position="72"/>
    </location>
</feature>
<proteinExistence type="predicted"/>
<dbReference type="AlphaFoldDB" id="A0A9P3GTH6"/>
<dbReference type="Proteomes" id="UP000703269">
    <property type="component" value="Unassembled WGS sequence"/>
</dbReference>
<gene>
    <name evidence="3" type="ORF">PsYK624_156860</name>
</gene>
<comment type="caution">
    <text evidence="3">The sequence shown here is derived from an EMBL/GenBank/DDBJ whole genome shotgun (WGS) entry which is preliminary data.</text>
</comment>
<keyword evidence="4" id="KW-1185">Reference proteome</keyword>
<evidence type="ECO:0000256" key="2">
    <source>
        <dbReference type="SAM" id="MobiDB-lite"/>
    </source>
</evidence>
<protein>
    <submittedName>
        <fullName evidence="3">Uncharacterized protein</fullName>
    </submittedName>
</protein>
<organism evidence="3 4">
    <name type="scientific">Phanerochaete sordida</name>
    <dbReference type="NCBI Taxonomy" id="48140"/>
    <lineage>
        <taxon>Eukaryota</taxon>
        <taxon>Fungi</taxon>
        <taxon>Dikarya</taxon>
        <taxon>Basidiomycota</taxon>
        <taxon>Agaricomycotina</taxon>
        <taxon>Agaricomycetes</taxon>
        <taxon>Polyporales</taxon>
        <taxon>Phanerochaetaceae</taxon>
        <taxon>Phanerochaete</taxon>
    </lineage>
</organism>
<dbReference type="OrthoDB" id="2767605at2759"/>
<feature type="coiled-coil region" evidence="1">
    <location>
        <begin position="22"/>
        <end position="49"/>
    </location>
</feature>
<dbReference type="EMBL" id="BPQB01000109">
    <property type="protein sequence ID" value="GJE99424.1"/>
    <property type="molecule type" value="Genomic_DNA"/>
</dbReference>
<reference evidence="3 4" key="1">
    <citation type="submission" date="2021-08" db="EMBL/GenBank/DDBJ databases">
        <title>Draft Genome Sequence of Phanerochaete sordida strain YK-624.</title>
        <authorList>
            <person name="Mori T."/>
            <person name="Dohra H."/>
            <person name="Suzuki T."/>
            <person name="Kawagishi H."/>
            <person name="Hirai H."/>
        </authorList>
    </citation>
    <scope>NUCLEOTIDE SEQUENCE [LARGE SCALE GENOMIC DNA]</scope>
    <source>
        <strain evidence="3 4">YK-624</strain>
    </source>
</reference>